<evidence type="ECO:0000256" key="1">
    <source>
        <dbReference type="SAM" id="MobiDB-lite"/>
    </source>
</evidence>
<dbReference type="EMBL" id="AMZH03003522">
    <property type="protein sequence ID" value="RRT72063.1"/>
    <property type="molecule type" value="Genomic_DNA"/>
</dbReference>
<organism evidence="2 3">
    <name type="scientific">Ensete ventricosum</name>
    <name type="common">Abyssinian banana</name>
    <name type="synonym">Musa ensete</name>
    <dbReference type="NCBI Taxonomy" id="4639"/>
    <lineage>
        <taxon>Eukaryota</taxon>
        <taxon>Viridiplantae</taxon>
        <taxon>Streptophyta</taxon>
        <taxon>Embryophyta</taxon>
        <taxon>Tracheophyta</taxon>
        <taxon>Spermatophyta</taxon>
        <taxon>Magnoliopsida</taxon>
        <taxon>Liliopsida</taxon>
        <taxon>Zingiberales</taxon>
        <taxon>Musaceae</taxon>
        <taxon>Ensete</taxon>
    </lineage>
</organism>
<protein>
    <submittedName>
        <fullName evidence="2">Uncharacterized protein</fullName>
    </submittedName>
</protein>
<feature type="compositionally biased region" description="Basic and acidic residues" evidence="1">
    <location>
        <begin position="29"/>
        <end position="40"/>
    </location>
</feature>
<reference evidence="2 3" key="1">
    <citation type="journal article" date="2014" name="Agronomy (Basel)">
        <title>A Draft Genome Sequence for Ensete ventricosum, the Drought-Tolerant Tree Against Hunger.</title>
        <authorList>
            <person name="Harrison J."/>
            <person name="Moore K.A."/>
            <person name="Paszkiewicz K."/>
            <person name="Jones T."/>
            <person name="Grant M."/>
            <person name="Ambacheew D."/>
            <person name="Muzemil S."/>
            <person name="Studholme D.J."/>
        </authorList>
    </citation>
    <scope>NUCLEOTIDE SEQUENCE [LARGE SCALE GENOMIC DNA]</scope>
</reference>
<evidence type="ECO:0000313" key="3">
    <source>
        <dbReference type="Proteomes" id="UP000287651"/>
    </source>
</evidence>
<evidence type="ECO:0000313" key="2">
    <source>
        <dbReference type="EMBL" id="RRT72063.1"/>
    </source>
</evidence>
<dbReference type="Proteomes" id="UP000287651">
    <property type="component" value="Unassembled WGS sequence"/>
</dbReference>
<accession>A0A427A784</accession>
<sequence length="68" mass="7427">MADLTKVRLIPSPVDASLTARTTSVVEAYDDRVSHKDNRVASRLPEPGSESPLIRPSSNSVPRRLRAS</sequence>
<dbReference type="AlphaFoldDB" id="A0A427A784"/>
<comment type="caution">
    <text evidence="2">The sequence shown here is derived from an EMBL/GenBank/DDBJ whole genome shotgun (WGS) entry which is preliminary data.</text>
</comment>
<gene>
    <name evidence="2" type="ORF">B296_00032406</name>
</gene>
<proteinExistence type="predicted"/>
<feature type="region of interest" description="Disordered" evidence="1">
    <location>
        <begin position="29"/>
        <end position="68"/>
    </location>
</feature>
<name>A0A427A784_ENSVE</name>